<protein>
    <recommendedName>
        <fullName evidence="6">HTH marR-type domain-containing protein</fullName>
    </recommendedName>
</protein>
<dbReference type="InterPro" id="IPR036390">
    <property type="entry name" value="WH_DNA-bd_sf"/>
</dbReference>
<dbReference type="AlphaFoldDB" id="A0A062U2K5"/>
<dbReference type="OrthoDB" id="9806864at2"/>
<dbReference type="RefSeq" id="WP_034798224.1">
    <property type="nucleotide sequence ID" value="NZ_AWFF01000065.1"/>
</dbReference>
<keyword evidence="2" id="KW-0963">Cytoplasm</keyword>
<comment type="subcellular location">
    <subcellularLocation>
        <location evidence="1">Cytoplasm</location>
    </subcellularLocation>
</comment>
<dbReference type="GO" id="GO:0005737">
    <property type="term" value="C:cytoplasm"/>
    <property type="evidence" value="ECO:0007669"/>
    <property type="project" value="UniProtKB-SubCell"/>
</dbReference>
<evidence type="ECO:0000256" key="5">
    <source>
        <dbReference type="ARBA" id="ARBA00023163"/>
    </source>
</evidence>
<comment type="caution">
    <text evidence="7">The sequence shown here is derived from an EMBL/GenBank/DDBJ whole genome shotgun (WGS) entry which is preliminary data.</text>
</comment>
<evidence type="ECO:0000313" key="8">
    <source>
        <dbReference type="Proteomes" id="UP000027037"/>
    </source>
</evidence>
<evidence type="ECO:0000256" key="1">
    <source>
        <dbReference type="ARBA" id="ARBA00004496"/>
    </source>
</evidence>
<keyword evidence="3" id="KW-0805">Transcription regulation</keyword>
<sequence>MADQTDSSDDIVLNDFLCFGLYAGNHAMNRVYQPLLKALGLTYPQYLVMVMLWAHDDQSVGELGRKLYLESNTLTPMLKRLEALGYVSRGRDPQDERQVRIRLTKQGKAMQTEAACIPPEIIEATGMSIEELKGLVTKIDSLRSNLSDWAQERSAS</sequence>
<gene>
    <name evidence="7" type="ORF">HY29_04325</name>
</gene>
<dbReference type="GO" id="GO:0003700">
    <property type="term" value="F:DNA-binding transcription factor activity"/>
    <property type="evidence" value="ECO:0007669"/>
    <property type="project" value="InterPro"/>
</dbReference>
<reference evidence="7 8" key="1">
    <citation type="journal article" date="2014" name="Antonie Van Leeuwenhoek">
        <title>Hyphomonas beringensis sp. nov. and Hyphomonas chukchiensis sp. nov., isolated from surface seawater of the Bering Sea and Chukchi Sea.</title>
        <authorList>
            <person name="Li C."/>
            <person name="Lai Q."/>
            <person name="Li G."/>
            <person name="Dong C."/>
            <person name="Wang J."/>
            <person name="Liao Y."/>
            <person name="Shao Z."/>
        </authorList>
    </citation>
    <scope>NUCLEOTIDE SEQUENCE [LARGE SCALE GENOMIC DNA]</scope>
    <source>
        <strain evidence="7 8">25B14_1</strain>
    </source>
</reference>
<dbReference type="PANTHER" id="PTHR33164">
    <property type="entry name" value="TRANSCRIPTIONAL REGULATOR, MARR FAMILY"/>
    <property type="match status" value="1"/>
</dbReference>
<dbReference type="PATRIC" id="fig|1280946.3.peg.2924"/>
<keyword evidence="8" id="KW-1185">Reference proteome</keyword>
<dbReference type="SMART" id="SM00347">
    <property type="entry name" value="HTH_MARR"/>
    <property type="match status" value="1"/>
</dbReference>
<dbReference type="InterPro" id="IPR036388">
    <property type="entry name" value="WH-like_DNA-bd_sf"/>
</dbReference>
<keyword evidence="5" id="KW-0804">Transcription</keyword>
<dbReference type="eggNOG" id="COG1846">
    <property type="taxonomic scope" value="Bacteria"/>
</dbReference>
<feature type="domain" description="HTH marR-type" evidence="6">
    <location>
        <begin position="14"/>
        <end position="144"/>
    </location>
</feature>
<dbReference type="SUPFAM" id="SSF46785">
    <property type="entry name" value="Winged helix' DNA-binding domain"/>
    <property type="match status" value="1"/>
</dbReference>
<organism evidence="7 8">
    <name type="scientific">Hyphomonas beringensis</name>
    <dbReference type="NCBI Taxonomy" id="1280946"/>
    <lineage>
        <taxon>Bacteria</taxon>
        <taxon>Pseudomonadati</taxon>
        <taxon>Pseudomonadota</taxon>
        <taxon>Alphaproteobacteria</taxon>
        <taxon>Hyphomonadales</taxon>
        <taxon>Hyphomonadaceae</taxon>
        <taxon>Hyphomonas</taxon>
    </lineage>
</organism>
<evidence type="ECO:0000256" key="2">
    <source>
        <dbReference type="ARBA" id="ARBA00022490"/>
    </source>
</evidence>
<keyword evidence="4" id="KW-0238">DNA-binding</keyword>
<dbReference type="Pfam" id="PF22381">
    <property type="entry name" value="Staph_reg_Sar_Rot"/>
    <property type="match status" value="1"/>
</dbReference>
<evidence type="ECO:0000259" key="6">
    <source>
        <dbReference type="PROSITE" id="PS50995"/>
    </source>
</evidence>
<evidence type="ECO:0000313" key="7">
    <source>
        <dbReference type="EMBL" id="KCZ52517.1"/>
    </source>
</evidence>
<dbReference type="InterPro" id="IPR055166">
    <property type="entry name" value="Transc_reg_Sar_Rot_HTH"/>
</dbReference>
<accession>A0A062U2K5</accession>
<name>A0A062U2K5_9PROT</name>
<dbReference type="InterPro" id="IPR039422">
    <property type="entry name" value="MarR/SlyA-like"/>
</dbReference>
<evidence type="ECO:0000256" key="4">
    <source>
        <dbReference type="ARBA" id="ARBA00023125"/>
    </source>
</evidence>
<dbReference type="EMBL" id="AWFF01000065">
    <property type="protein sequence ID" value="KCZ52517.1"/>
    <property type="molecule type" value="Genomic_DNA"/>
</dbReference>
<dbReference type="GO" id="GO:0006950">
    <property type="term" value="P:response to stress"/>
    <property type="evidence" value="ECO:0007669"/>
    <property type="project" value="TreeGrafter"/>
</dbReference>
<evidence type="ECO:0000256" key="3">
    <source>
        <dbReference type="ARBA" id="ARBA00023015"/>
    </source>
</evidence>
<dbReference type="PANTHER" id="PTHR33164:SF5">
    <property type="entry name" value="ORGANIC HYDROPEROXIDE RESISTANCE TRANSCRIPTIONAL REGULATOR"/>
    <property type="match status" value="1"/>
</dbReference>
<dbReference type="InterPro" id="IPR000835">
    <property type="entry name" value="HTH_MarR-typ"/>
</dbReference>
<proteinExistence type="predicted"/>
<dbReference type="PRINTS" id="PR00598">
    <property type="entry name" value="HTHMARR"/>
</dbReference>
<dbReference type="PROSITE" id="PS50995">
    <property type="entry name" value="HTH_MARR_2"/>
    <property type="match status" value="1"/>
</dbReference>
<dbReference type="FunFam" id="1.10.10.10:FF:000163">
    <property type="entry name" value="MarR family transcriptional regulator"/>
    <property type="match status" value="1"/>
</dbReference>
<dbReference type="Gene3D" id="1.10.10.10">
    <property type="entry name" value="Winged helix-like DNA-binding domain superfamily/Winged helix DNA-binding domain"/>
    <property type="match status" value="1"/>
</dbReference>
<dbReference type="GO" id="GO:0003677">
    <property type="term" value="F:DNA binding"/>
    <property type="evidence" value="ECO:0007669"/>
    <property type="project" value="UniProtKB-KW"/>
</dbReference>
<dbReference type="Proteomes" id="UP000027037">
    <property type="component" value="Unassembled WGS sequence"/>
</dbReference>